<dbReference type="EMBL" id="SUPK01000008">
    <property type="protein sequence ID" value="TJY40781.1"/>
    <property type="molecule type" value="Genomic_DNA"/>
</dbReference>
<keyword evidence="2" id="KW-1185">Reference proteome</keyword>
<dbReference type="OrthoDB" id="2664080at2"/>
<evidence type="ECO:0000313" key="1">
    <source>
        <dbReference type="EMBL" id="TJY40781.1"/>
    </source>
</evidence>
<dbReference type="RefSeq" id="WP_136778971.1">
    <property type="nucleotide sequence ID" value="NZ_SUPK01000008.1"/>
</dbReference>
<accession>A0A4U0F839</accession>
<evidence type="ECO:0008006" key="3">
    <source>
        <dbReference type="Google" id="ProtNLM"/>
    </source>
</evidence>
<organism evidence="1 2">
    <name type="scientific">Cohnella pontilimi</name>
    <dbReference type="NCBI Taxonomy" id="2564100"/>
    <lineage>
        <taxon>Bacteria</taxon>
        <taxon>Bacillati</taxon>
        <taxon>Bacillota</taxon>
        <taxon>Bacilli</taxon>
        <taxon>Bacillales</taxon>
        <taxon>Paenibacillaceae</taxon>
        <taxon>Cohnella</taxon>
    </lineage>
</organism>
<evidence type="ECO:0000313" key="2">
    <source>
        <dbReference type="Proteomes" id="UP000309673"/>
    </source>
</evidence>
<dbReference type="Proteomes" id="UP000309673">
    <property type="component" value="Unassembled WGS sequence"/>
</dbReference>
<gene>
    <name evidence="1" type="ORF">E5161_16695</name>
</gene>
<sequence>MKKLFIGLFLLLFFCVAGAVGTLYYIRPDIGLNLEHRPVPVKQRVLSMVERRSLELVLTEEDINNVIKESLSRNPRRSKDIEVQGAQFSLSGNILTADYSLKWKQRVTAALRVTYLLSWNDPDIIGTVTDVRVKDISLPTSLAENIALPIGEQLPKPLKIKNVAFGDHEVKIAFQKPTLEDLRQLIR</sequence>
<comment type="caution">
    <text evidence="1">The sequence shown here is derived from an EMBL/GenBank/DDBJ whole genome shotgun (WGS) entry which is preliminary data.</text>
</comment>
<dbReference type="AlphaFoldDB" id="A0A4U0F839"/>
<protein>
    <recommendedName>
        <fullName evidence="3">DUF2140 family protein</fullName>
    </recommendedName>
</protein>
<reference evidence="1 2" key="1">
    <citation type="submission" date="2019-04" db="EMBL/GenBank/DDBJ databases">
        <title>Cohnella sp. nov., isolated from soil.</title>
        <authorList>
            <person name="Kim W."/>
        </authorList>
    </citation>
    <scope>NUCLEOTIDE SEQUENCE [LARGE SCALE GENOMIC DNA]</scope>
    <source>
        <strain evidence="1 2">CAU 1483</strain>
    </source>
</reference>
<name>A0A4U0F839_9BACL</name>
<proteinExistence type="predicted"/>